<dbReference type="InterPro" id="IPR036443">
    <property type="entry name" value="Znf_RanBP2_sf"/>
</dbReference>
<feature type="region of interest" description="Disordered" evidence="1">
    <location>
        <begin position="1"/>
        <end position="25"/>
    </location>
</feature>
<gene>
    <name evidence="2" type="ORF">RF11_04146</name>
</gene>
<keyword evidence="3" id="KW-1185">Reference proteome</keyword>
<protein>
    <submittedName>
        <fullName evidence="2">Uncharacterized protein</fullName>
    </submittedName>
</protein>
<proteinExistence type="predicted"/>
<comment type="caution">
    <text evidence="2">The sequence shown here is derived from an EMBL/GenBank/DDBJ whole genome shotgun (WGS) entry which is preliminary data.</text>
</comment>
<dbReference type="Proteomes" id="UP000031668">
    <property type="component" value="Unassembled WGS sequence"/>
</dbReference>
<dbReference type="EMBL" id="JWZT01000570">
    <property type="protein sequence ID" value="KII74003.1"/>
    <property type="molecule type" value="Genomic_DNA"/>
</dbReference>
<evidence type="ECO:0000313" key="3">
    <source>
        <dbReference type="Proteomes" id="UP000031668"/>
    </source>
</evidence>
<sequence>MADRSYSRGYTGRESRGGRGGRGGYRGFSGEVGVEISRGVAGKGVQVARRSLHSFNLVIGYVHRITIIHISCKNNNFAWRTSCNRCQAEKPKGASAAQDSFGSNTRASPPRSGNPYGAPGYQY</sequence>
<dbReference type="SUPFAM" id="SSF90209">
    <property type="entry name" value="Ran binding protein zinc finger-like"/>
    <property type="match status" value="1"/>
</dbReference>
<feature type="compositionally biased region" description="Basic and acidic residues" evidence="1">
    <location>
        <begin position="1"/>
        <end position="17"/>
    </location>
</feature>
<evidence type="ECO:0000313" key="2">
    <source>
        <dbReference type="EMBL" id="KII74003.1"/>
    </source>
</evidence>
<dbReference type="AlphaFoldDB" id="A0A0C2JX13"/>
<accession>A0A0C2JX13</accession>
<feature type="compositionally biased region" description="Polar residues" evidence="1">
    <location>
        <begin position="97"/>
        <end position="107"/>
    </location>
</feature>
<reference evidence="2 3" key="1">
    <citation type="journal article" date="2014" name="Genome Biol. Evol.">
        <title>The genome of the myxosporean Thelohanellus kitauei shows adaptations to nutrient acquisition within its fish host.</title>
        <authorList>
            <person name="Yang Y."/>
            <person name="Xiong J."/>
            <person name="Zhou Z."/>
            <person name="Huo F."/>
            <person name="Miao W."/>
            <person name="Ran C."/>
            <person name="Liu Y."/>
            <person name="Zhang J."/>
            <person name="Feng J."/>
            <person name="Wang M."/>
            <person name="Wang M."/>
            <person name="Wang L."/>
            <person name="Yao B."/>
        </authorList>
    </citation>
    <scope>NUCLEOTIDE SEQUENCE [LARGE SCALE GENOMIC DNA]</scope>
    <source>
        <strain evidence="2">Wuqing</strain>
    </source>
</reference>
<feature type="region of interest" description="Disordered" evidence="1">
    <location>
        <begin position="94"/>
        <end position="123"/>
    </location>
</feature>
<evidence type="ECO:0000256" key="1">
    <source>
        <dbReference type="SAM" id="MobiDB-lite"/>
    </source>
</evidence>
<organism evidence="2 3">
    <name type="scientific">Thelohanellus kitauei</name>
    <name type="common">Myxosporean</name>
    <dbReference type="NCBI Taxonomy" id="669202"/>
    <lineage>
        <taxon>Eukaryota</taxon>
        <taxon>Metazoa</taxon>
        <taxon>Cnidaria</taxon>
        <taxon>Myxozoa</taxon>
        <taxon>Myxosporea</taxon>
        <taxon>Bivalvulida</taxon>
        <taxon>Platysporina</taxon>
        <taxon>Myxobolidae</taxon>
        <taxon>Thelohanellus</taxon>
    </lineage>
</organism>
<dbReference type="OrthoDB" id="76445at2759"/>
<dbReference type="Gene3D" id="4.10.1060.10">
    <property type="entry name" value="Zinc finger, RanBP2-type"/>
    <property type="match status" value="1"/>
</dbReference>
<name>A0A0C2JX13_THEKT</name>